<keyword evidence="3" id="KW-1185">Reference proteome</keyword>
<evidence type="ECO:0000256" key="1">
    <source>
        <dbReference type="SAM" id="MobiDB-lite"/>
    </source>
</evidence>
<dbReference type="Proteomes" id="UP001059596">
    <property type="component" value="Unassembled WGS sequence"/>
</dbReference>
<dbReference type="AlphaFoldDB" id="A0A9P9YAG4"/>
<accession>A0A9P9YAG4</accession>
<evidence type="ECO:0000313" key="3">
    <source>
        <dbReference type="Proteomes" id="UP001059596"/>
    </source>
</evidence>
<feature type="non-terminal residue" evidence="2">
    <location>
        <position position="96"/>
    </location>
</feature>
<comment type="caution">
    <text evidence="2">The sequence shown here is derived from an EMBL/GenBank/DDBJ whole genome shotgun (WGS) entry which is preliminary data.</text>
</comment>
<dbReference type="EMBL" id="JAMKOV010000244">
    <property type="protein sequence ID" value="KAI8033045.1"/>
    <property type="molecule type" value="Genomic_DNA"/>
</dbReference>
<gene>
    <name evidence="2" type="ORF">M5D96_014199</name>
</gene>
<proteinExistence type="predicted"/>
<reference evidence="2" key="1">
    <citation type="journal article" date="2023" name="Genome Biol. Evol.">
        <title>Long-read-based Genome Assembly of Drosophila gunungcola Reveals Fewer Chemosensory Genes in Flower-breeding Species.</title>
        <authorList>
            <person name="Negi A."/>
            <person name="Liao B.Y."/>
            <person name="Yeh S.D."/>
        </authorList>
    </citation>
    <scope>NUCLEOTIDE SEQUENCE</scope>
    <source>
        <strain evidence="2">Sukarami</strain>
    </source>
</reference>
<feature type="compositionally biased region" description="Basic and acidic residues" evidence="1">
    <location>
        <begin position="40"/>
        <end position="49"/>
    </location>
</feature>
<protein>
    <submittedName>
        <fullName evidence="2">Uncharacterized protein</fullName>
    </submittedName>
</protein>
<evidence type="ECO:0000313" key="2">
    <source>
        <dbReference type="EMBL" id="KAI8033045.1"/>
    </source>
</evidence>
<sequence>MTKLREKIDLDQQMLTARNDLLPACRREPSQTGQNVLSSWRERHADQSGKQRAGLEGGGVAQPLRDPEIQTEGGEAAAANPALKEQEERIVTMQEE</sequence>
<organism evidence="2 3">
    <name type="scientific">Drosophila gunungcola</name>
    <name type="common">fruit fly</name>
    <dbReference type="NCBI Taxonomy" id="103775"/>
    <lineage>
        <taxon>Eukaryota</taxon>
        <taxon>Metazoa</taxon>
        <taxon>Ecdysozoa</taxon>
        <taxon>Arthropoda</taxon>
        <taxon>Hexapoda</taxon>
        <taxon>Insecta</taxon>
        <taxon>Pterygota</taxon>
        <taxon>Neoptera</taxon>
        <taxon>Endopterygota</taxon>
        <taxon>Diptera</taxon>
        <taxon>Brachycera</taxon>
        <taxon>Muscomorpha</taxon>
        <taxon>Ephydroidea</taxon>
        <taxon>Drosophilidae</taxon>
        <taxon>Drosophila</taxon>
        <taxon>Sophophora</taxon>
    </lineage>
</organism>
<feature type="region of interest" description="Disordered" evidence="1">
    <location>
        <begin position="23"/>
        <end position="96"/>
    </location>
</feature>
<name>A0A9P9YAG4_9MUSC</name>